<organism evidence="3 4">
    <name type="scientific">Pseudomonas fluorescens</name>
    <dbReference type="NCBI Taxonomy" id="294"/>
    <lineage>
        <taxon>Bacteria</taxon>
        <taxon>Pseudomonadati</taxon>
        <taxon>Pseudomonadota</taxon>
        <taxon>Gammaproteobacteria</taxon>
        <taxon>Pseudomonadales</taxon>
        <taxon>Pseudomonadaceae</taxon>
        <taxon>Pseudomonas</taxon>
    </lineage>
</organism>
<evidence type="ECO:0000313" key="3">
    <source>
        <dbReference type="EMBL" id="VVP45991.1"/>
    </source>
</evidence>
<reference evidence="3 4" key="1">
    <citation type="submission" date="2019-09" db="EMBL/GenBank/DDBJ databases">
        <authorList>
            <person name="Chandra G."/>
            <person name="Truman W A."/>
        </authorList>
    </citation>
    <scope>NUCLEOTIDE SEQUENCE [LARGE SCALE GENOMIC DNA]</scope>
    <source>
        <strain evidence="3">PS854</strain>
    </source>
</reference>
<accession>A0A5E7P9F8</accession>
<feature type="coiled-coil region" evidence="1">
    <location>
        <begin position="957"/>
        <end position="1021"/>
    </location>
</feature>
<dbReference type="EMBL" id="CABVIF010000013">
    <property type="protein sequence ID" value="VVP45991.1"/>
    <property type="molecule type" value="Genomic_DNA"/>
</dbReference>
<feature type="domain" description="Dermonecrotic toxin N-terminal" evidence="2">
    <location>
        <begin position="435"/>
        <end position="636"/>
    </location>
</feature>
<keyword evidence="1" id="KW-0175">Coiled coil</keyword>
<dbReference type="Proteomes" id="UP000327111">
    <property type="component" value="Unassembled WGS sequence"/>
</dbReference>
<protein>
    <recommendedName>
        <fullName evidence="2">Dermonecrotic toxin N-terminal domain-containing protein</fullName>
    </recommendedName>
</protein>
<dbReference type="Pfam" id="PF20178">
    <property type="entry name" value="ToxA_N"/>
    <property type="match status" value="1"/>
</dbReference>
<sequence length="1545" mass="171988">MSTPTSTSTPDTPVRHNPTDLLITQLSVGPDLRDVAAVLLRQHLRKLYPTLDLDPSITMVGTPTWVLANDEIVAGPPTFQALTDILANQLVHSVPALYIEGEHFLAQQPITEPEIHLPVRIDEIANLINLLAPVMLTSFQEQQLAFWNAPENGSQPRWHELSRTLREVWNIDRVPGWDNDDCAMARSLFLAPDLASRKLNDPYTSNAYLIGIDLVDGAKVTHLNEVSIVVLIGTHEGRTIILAHSLLKGFQKFDSLEQLGAKLPEHVSTAGPAQKIQWRLLEPPGSIFDYQACALISIQIDVIGALDFSIPATANPNKLPSTPTPEVDDSVKKAGPGLDWFKDALPDWLSTASLSDLNNYSRHLKDLAALHSQNAGKSYLDGILPIRQYALSKLNALHASKLLEHAKALREQPELETSLESIELRVKSPVIWGTFTVPGKIDTFNFSLADLALQNLIALPLGDKTLHSTRGKTLPAWLTVKYIEDLISRVDVGSTYPALIKSHLIDSTPEATRRQTLFSQHLRIQLPLLALQCKIREENGIDARGYRYVVAVMEPETDKRVVEGQTIVIRPLTFAPKRRKDGTQDEVANMFVIGPEDSASGPCLLYRPMLDQPLSQYPSPSNLLYAIQQSPSLRDTMLAWLSEDVSSDYANYVFPGSLPSPWTITDFLVDPDKLTTMTGPMSLGGKALEGDLPEALFKANAQALVTLADRQSVSNAENRWASFKQAGWMLFYSVLPFLGRTVGIAAWIWQVMDQLQELQEAHEQEDTHTQWTALTDVLLNLGMAITLHITTRANGDRRVVGDVATTEAPKPLESSTKKFSIEQLSTSAPHQVSNLQQVVSISGAANRTPASLATVLEHFKITRPEGLGTANTEDGAYKDLYSLNSKWYAPVGQNWFEVTVDENGTVVIIDAKEPARSGPALAHTLQGQWVVDVRLRLRGGGSTSLTRLAEAQGQRKATQLRTKLTAFEKRKATAQQELQKAHQAMSTATADEVQGKRKLYLQALESQRAEYAAALSNLKSLHVFSPTADYQQKSLGYLKAQLELIQAGIGEALTVFTPKLRAVLNQIERQSEARHDRQIPAARQLIELNQDMIARLEQIQERFMELKRLEKEGLRVIQNSRSKLPGYSLDDLKALQVTLARNVCLPENSVATATEAWLTIDQIVDTADIVVQTLRDTLNERSVSRLDERIDALNDLIEQFSVIDERLLDFKTTFSAQAVEEPIKQLRQQLDEFRQRAERHLVVVLDEREILRSRPALPLQPPRPNRQFIRTRYNGVLIGEPRLSDQGLETNLVDIKSPLTDKVIATFHQKTPGVWVERVSPPKTATAAPNLETSLNKGQALLDSLAAFNTRMAEYIKQPGRSPGGIEYLFHQFAQQMEQTSSAIEQALTDSNATESHTRSAAVVNKALTETAEKLYQQASDNMLTMLKQQPPTVPGVEWLNSNKAINVAKTVTRRRLKGGKVLYLDEYTISDRKTRQILWYAHFLYSTSWVPAKSFVYARLKTPIEHGLGMAADSTQGLSGPQRLAYYRSMIGLEQAKRLFFSTT</sequence>
<name>A0A5E7P9F8_PSEFL</name>
<dbReference type="InterPro" id="IPR046673">
    <property type="entry name" value="ToxA_N"/>
</dbReference>
<proteinExistence type="predicted"/>
<gene>
    <name evidence="3" type="ORF">PS854_05071</name>
</gene>
<evidence type="ECO:0000256" key="1">
    <source>
        <dbReference type="SAM" id="Coils"/>
    </source>
</evidence>
<evidence type="ECO:0000259" key="2">
    <source>
        <dbReference type="Pfam" id="PF20178"/>
    </source>
</evidence>
<feature type="coiled-coil region" evidence="1">
    <location>
        <begin position="1082"/>
        <end position="1109"/>
    </location>
</feature>
<dbReference type="RefSeq" id="WP_150735854.1">
    <property type="nucleotide sequence ID" value="NZ_CABVIF010000013.1"/>
</dbReference>
<evidence type="ECO:0000313" key="4">
    <source>
        <dbReference type="Proteomes" id="UP000327111"/>
    </source>
</evidence>
<feature type="coiled-coil region" evidence="1">
    <location>
        <begin position="1216"/>
        <end position="1243"/>
    </location>
</feature>